<evidence type="ECO:0000256" key="1">
    <source>
        <dbReference type="SAM" id="MobiDB-lite"/>
    </source>
</evidence>
<dbReference type="RefSeq" id="XP_070921720.1">
    <property type="nucleotide sequence ID" value="XM_071065619.1"/>
</dbReference>
<feature type="compositionally biased region" description="Basic residues" evidence="1">
    <location>
        <begin position="119"/>
        <end position="146"/>
    </location>
</feature>
<evidence type="ECO:0000313" key="2">
    <source>
        <dbReference type="EMBL" id="GAB1319990.1"/>
    </source>
</evidence>
<gene>
    <name evidence="2" type="ORF">MFIFM68171_10200</name>
</gene>
<dbReference type="EMBL" id="BAAFSV010000006">
    <property type="protein sequence ID" value="GAB1319990.1"/>
    <property type="molecule type" value="Genomic_DNA"/>
</dbReference>
<dbReference type="Proteomes" id="UP001628179">
    <property type="component" value="Unassembled WGS sequence"/>
</dbReference>
<protein>
    <submittedName>
        <fullName evidence="2">Uncharacterized protein</fullName>
    </submittedName>
</protein>
<accession>A0ABQ0GQJ2</accession>
<feature type="compositionally biased region" description="Basic and acidic residues" evidence="1">
    <location>
        <begin position="147"/>
        <end position="162"/>
    </location>
</feature>
<name>A0ABQ0GQJ2_9PEZI</name>
<keyword evidence="3" id="KW-1185">Reference proteome</keyword>
<sequence length="162" mass="18143">MPADIMPAPPRPAARLARRSGEHIALIHGGQARLGLLSERVLALAAGEAEAAVDDGRAEEPLRDKHPPRRDQRPADSRASPSPTAGQRGVGQDEGEEGGRDPRPPALDEEHVDQVVLARKVRRRQPRVLRVRLPRRVVRRRPRLGRHQREDGPEHQQPRVRR</sequence>
<feature type="region of interest" description="Disordered" evidence="1">
    <location>
        <begin position="48"/>
        <end position="162"/>
    </location>
</feature>
<proteinExistence type="predicted"/>
<reference evidence="2 3" key="1">
    <citation type="submission" date="2024-09" db="EMBL/GenBank/DDBJ databases">
        <title>Itraconazole resistance in Madurella fahalii resulting from another homologue of gene encoding cytochrome P450 14-alpha sterol demethylase (CYP51).</title>
        <authorList>
            <person name="Yoshioka I."/>
            <person name="Fahal A.H."/>
            <person name="Kaneko S."/>
            <person name="Yaguchi T."/>
        </authorList>
    </citation>
    <scope>NUCLEOTIDE SEQUENCE [LARGE SCALE GENOMIC DNA]</scope>
    <source>
        <strain evidence="2 3">IFM 68171</strain>
    </source>
</reference>
<feature type="compositionally biased region" description="Basic and acidic residues" evidence="1">
    <location>
        <begin position="54"/>
        <end position="76"/>
    </location>
</feature>
<feature type="compositionally biased region" description="Basic and acidic residues" evidence="1">
    <location>
        <begin position="97"/>
        <end position="113"/>
    </location>
</feature>
<evidence type="ECO:0000313" key="3">
    <source>
        <dbReference type="Proteomes" id="UP001628179"/>
    </source>
</evidence>
<dbReference type="GeneID" id="98180942"/>
<comment type="caution">
    <text evidence="2">The sequence shown here is derived from an EMBL/GenBank/DDBJ whole genome shotgun (WGS) entry which is preliminary data.</text>
</comment>
<organism evidence="2 3">
    <name type="scientific">Madurella fahalii</name>
    <dbReference type="NCBI Taxonomy" id="1157608"/>
    <lineage>
        <taxon>Eukaryota</taxon>
        <taxon>Fungi</taxon>
        <taxon>Dikarya</taxon>
        <taxon>Ascomycota</taxon>
        <taxon>Pezizomycotina</taxon>
        <taxon>Sordariomycetes</taxon>
        <taxon>Sordariomycetidae</taxon>
        <taxon>Sordariales</taxon>
        <taxon>Sordariales incertae sedis</taxon>
        <taxon>Madurella</taxon>
    </lineage>
</organism>